<accession>A0ABX9WKU5</accession>
<keyword evidence="2" id="KW-1185">Reference proteome</keyword>
<evidence type="ECO:0000313" key="2">
    <source>
        <dbReference type="Proteomes" id="UP000280698"/>
    </source>
</evidence>
<comment type="caution">
    <text evidence="1">The sequence shown here is derived from an EMBL/GenBank/DDBJ whole genome shotgun (WGS) entry which is preliminary data.</text>
</comment>
<name>A0ABX9WKU5_9ACTN</name>
<dbReference type="RefSeq" id="WP_123239443.1">
    <property type="nucleotide sequence ID" value="NZ_JAAHBY010000006.1"/>
</dbReference>
<reference evidence="1 2" key="1">
    <citation type="submission" date="2018-11" db="EMBL/GenBank/DDBJ databases">
        <title>Micromonospora sp. PPF5-17, a new actinomycetes isolated from a hot spring soil.</title>
        <authorList>
            <person name="Thawai C."/>
        </authorList>
    </citation>
    <scope>NUCLEOTIDE SEQUENCE [LARGE SCALE GENOMIC DNA]</scope>
    <source>
        <strain evidence="1 2">PPF5-17</strain>
    </source>
</reference>
<gene>
    <name evidence="1" type="ORF">EFE23_03650</name>
</gene>
<dbReference type="EMBL" id="RJLN01000006">
    <property type="protein sequence ID" value="RNM00986.1"/>
    <property type="molecule type" value="Genomic_DNA"/>
</dbReference>
<sequence length="98" mass="10128">MERETQVILACPPTNINELLAGMGVPEYVPSVDHSLAQCADCGTDMWVGPNQQAAASRASGVTLLLCMTCSIAETHRRSGPAALGHLGGGGGRPRLPS</sequence>
<protein>
    <submittedName>
        <fullName evidence="1">Uncharacterized protein</fullName>
    </submittedName>
</protein>
<dbReference type="Proteomes" id="UP000280698">
    <property type="component" value="Unassembled WGS sequence"/>
</dbReference>
<evidence type="ECO:0000313" key="1">
    <source>
        <dbReference type="EMBL" id="RNM00986.1"/>
    </source>
</evidence>
<proteinExistence type="predicted"/>
<organism evidence="1 2">
    <name type="scientific">Micromonospora solifontis</name>
    <dbReference type="NCBI Taxonomy" id="2487138"/>
    <lineage>
        <taxon>Bacteria</taxon>
        <taxon>Bacillati</taxon>
        <taxon>Actinomycetota</taxon>
        <taxon>Actinomycetes</taxon>
        <taxon>Micromonosporales</taxon>
        <taxon>Micromonosporaceae</taxon>
        <taxon>Micromonospora</taxon>
    </lineage>
</organism>